<dbReference type="InterPro" id="IPR024467">
    <property type="entry name" value="Xre/MbcA/ParS-like_toxin-bd"/>
</dbReference>
<evidence type="ECO:0000259" key="1">
    <source>
        <dbReference type="Pfam" id="PF09722"/>
    </source>
</evidence>
<dbReference type="InterPro" id="IPR011979">
    <property type="entry name" value="Antitox_Xre"/>
</dbReference>
<organism evidence="3 4">
    <name type="scientific">Caballeronia arationis</name>
    <dbReference type="NCBI Taxonomy" id="1777142"/>
    <lineage>
        <taxon>Bacteria</taxon>
        <taxon>Pseudomonadati</taxon>
        <taxon>Pseudomonadota</taxon>
        <taxon>Betaproteobacteria</taxon>
        <taxon>Burkholderiales</taxon>
        <taxon>Burkholderiaceae</taxon>
        <taxon>Caballeronia</taxon>
    </lineage>
</organism>
<dbReference type="Pfam" id="PF09722">
    <property type="entry name" value="Xre_MbcA_ParS_C"/>
    <property type="match status" value="1"/>
</dbReference>
<accession>A0A7Z7N0L8</accession>
<comment type="caution">
    <text evidence="3">The sequence shown here is derived from an EMBL/GenBank/DDBJ whole genome shotgun (WGS) entry which is preliminary data.</text>
</comment>
<sequence>MNAVEKISADSLLGGRSVLPQAPRSGLEWVEIVRHGLSSQALDSILKSIGISQSELAQALDIPERTLARRKREGVFSREESAKLLRLARVAARAAEVFDDLDLAISWLKSPVAAFGDVTPLSLIDTDVGADSVMDTLGRIEHGVFA</sequence>
<dbReference type="InterPro" id="IPR046847">
    <property type="entry name" value="Xre-like_HTH"/>
</dbReference>
<dbReference type="GO" id="GO:0003677">
    <property type="term" value="F:DNA binding"/>
    <property type="evidence" value="ECO:0007669"/>
    <property type="project" value="InterPro"/>
</dbReference>
<keyword evidence="4" id="KW-1185">Reference proteome</keyword>
<gene>
    <name evidence="3" type="ORF">SAMN05446927_0193</name>
</gene>
<protein>
    <submittedName>
        <fullName evidence="3">Putative toxin-antitoxin system antitoxin component, TIGR02293 family</fullName>
    </submittedName>
</protein>
<dbReference type="NCBIfam" id="TIGR02293">
    <property type="entry name" value="TAS_TIGR02293"/>
    <property type="match status" value="1"/>
</dbReference>
<dbReference type="EMBL" id="OCSU01000001">
    <property type="protein sequence ID" value="SOE47297.1"/>
    <property type="molecule type" value="Genomic_DNA"/>
</dbReference>
<dbReference type="Proteomes" id="UP000219522">
    <property type="component" value="Unassembled WGS sequence"/>
</dbReference>
<feature type="domain" description="Antitoxin Xre-like helix-turn-helix" evidence="2">
    <location>
        <begin position="28"/>
        <end position="89"/>
    </location>
</feature>
<proteinExistence type="predicted"/>
<dbReference type="AlphaFoldDB" id="A0A7Z7N0L8"/>
<name>A0A7Z7N0L8_9BURK</name>
<feature type="domain" description="Antitoxin Xre/MbcA/ParS-like toxin-binding" evidence="1">
    <location>
        <begin position="94"/>
        <end position="143"/>
    </location>
</feature>
<evidence type="ECO:0000313" key="3">
    <source>
        <dbReference type="EMBL" id="SOE47297.1"/>
    </source>
</evidence>
<reference evidence="3 4" key="1">
    <citation type="submission" date="2017-09" db="EMBL/GenBank/DDBJ databases">
        <authorList>
            <person name="Varghese N."/>
            <person name="Submissions S."/>
        </authorList>
    </citation>
    <scope>NUCLEOTIDE SEQUENCE [LARGE SCALE GENOMIC DNA]</scope>
    <source>
        <strain evidence="3 4">OK806</strain>
    </source>
</reference>
<evidence type="ECO:0000313" key="4">
    <source>
        <dbReference type="Proteomes" id="UP000219522"/>
    </source>
</evidence>
<evidence type="ECO:0000259" key="2">
    <source>
        <dbReference type="Pfam" id="PF20432"/>
    </source>
</evidence>
<dbReference type="RefSeq" id="WP_097189598.1">
    <property type="nucleotide sequence ID" value="NZ_OCSU01000001.1"/>
</dbReference>
<dbReference type="Pfam" id="PF20432">
    <property type="entry name" value="Xre-like-HTH"/>
    <property type="match status" value="1"/>
</dbReference>